<proteinExistence type="predicted"/>
<organism evidence="1 2">
    <name type="scientific">Dreissena polymorpha</name>
    <name type="common">Zebra mussel</name>
    <name type="synonym">Mytilus polymorpha</name>
    <dbReference type="NCBI Taxonomy" id="45954"/>
    <lineage>
        <taxon>Eukaryota</taxon>
        <taxon>Metazoa</taxon>
        <taxon>Spiralia</taxon>
        <taxon>Lophotrochozoa</taxon>
        <taxon>Mollusca</taxon>
        <taxon>Bivalvia</taxon>
        <taxon>Autobranchia</taxon>
        <taxon>Heteroconchia</taxon>
        <taxon>Euheterodonta</taxon>
        <taxon>Imparidentia</taxon>
        <taxon>Neoheterodontei</taxon>
        <taxon>Myida</taxon>
        <taxon>Dreissenoidea</taxon>
        <taxon>Dreissenidae</taxon>
        <taxon>Dreissena</taxon>
    </lineage>
</organism>
<dbReference type="EMBL" id="JAIWYP010000007">
    <property type="protein sequence ID" value="KAH3799098.1"/>
    <property type="molecule type" value="Genomic_DNA"/>
</dbReference>
<name>A0A9D4J865_DREPO</name>
<comment type="caution">
    <text evidence="1">The sequence shown here is derived from an EMBL/GenBank/DDBJ whole genome shotgun (WGS) entry which is preliminary data.</text>
</comment>
<evidence type="ECO:0000313" key="1">
    <source>
        <dbReference type="EMBL" id="KAH3799098.1"/>
    </source>
</evidence>
<keyword evidence="2" id="KW-1185">Reference proteome</keyword>
<dbReference type="AlphaFoldDB" id="A0A9D4J865"/>
<evidence type="ECO:0000313" key="2">
    <source>
        <dbReference type="Proteomes" id="UP000828390"/>
    </source>
</evidence>
<protein>
    <submittedName>
        <fullName evidence="1">Uncharacterized protein</fullName>
    </submittedName>
</protein>
<sequence length="80" mass="8766">MQMSSTSVTSRVATDTSLKYVKVRLRDEQLKKLRMLMKDSLEHQLTSLVKSIVSGVVDGLLTALESDDAGHKSTITGLES</sequence>
<accession>A0A9D4J865</accession>
<reference evidence="1" key="2">
    <citation type="submission" date="2020-11" db="EMBL/GenBank/DDBJ databases">
        <authorList>
            <person name="McCartney M.A."/>
            <person name="Auch B."/>
            <person name="Kono T."/>
            <person name="Mallez S."/>
            <person name="Becker A."/>
            <person name="Gohl D.M."/>
            <person name="Silverstein K.A.T."/>
            <person name="Koren S."/>
            <person name="Bechman K.B."/>
            <person name="Herman A."/>
            <person name="Abrahante J.E."/>
            <person name="Garbe J."/>
        </authorList>
    </citation>
    <scope>NUCLEOTIDE SEQUENCE</scope>
    <source>
        <strain evidence="1">Duluth1</strain>
        <tissue evidence="1">Whole animal</tissue>
    </source>
</reference>
<gene>
    <name evidence="1" type="ORF">DPMN_152701</name>
</gene>
<dbReference type="Proteomes" id="UP000828390">
    <property type="component" value="Unassembled WGS sequence"/>
</dbReference>
<reference evidence="1" key="1">
    <citation type="journal article" date="2019" name="bioRxiv">
        <title>The Genome of the Zebra Mussel, Dreissena polymorpha: A Resource for Invasive Species Research.</title>
        <authorList>
            <person name="McCartney M.A."/>
            <person name="Auch B."/>
            <person name="Kono T."/>
            <person name="Mallez S."/>
            <person name="Zhang Y."/>
            <person name="Obille A."/>
            <person name="Becker A."/>
            <person name="Abrahante J.E."/>
            <person name="Garbe J."/>
            <person name="Badalamenti J.P."/>
            <person name="Herman A."/>
            <person name="Mangelson H."/>
            <person name="Liachko I."/>
            <person name="Sullivan S."/>
            <person name="Sone E.D."/>
            <person name="Koren S."/>
            <person name="Silverstein K.A.T."/>
            <person name="Beckman K.B."/>
            <person name="Gohl D.M."/>
        </authorList>
    </citation>
    <scope>NUCLEOTIDE SEQUENCE</scope>
    <source>
        <strain evidence="1">Duluth1</strain>
        <tissue evidence="1">Whole animal</tissue>
    </source>
</reference>